<evidence type="ECO:0000313" key="2">
    <source>
        <dbReference type="Proteomes" id="UP000715781"/>
    </source>
</evidence>
<dbReference type="Gene3D" id="3.40.190.10">
    <property type="entry name" value="Periplasmic binding protein-like II"/>
    <property type="match status" value="1"/>
</dbReference>
<gene>
    <name evidence="1" type="ORF">KME32_14395</name>
</gene>
<proteinExistence type="predicted"/>
<protein>
    <submittedName>
        <fullName evidence="1">Uncharacterized protein</fullName>
    </submittedName>
</protein>
<dbReference type="AlphaFoldDB" id="A0A951Q047"/>
<dbReference type="PROSITE" id="PS51257">
    <property type="entry name" value="PROKAR_LIPOPROTEIN"/>
    <property type="match status" value="1"/>
</dbReference>
<dbReference type="EMBL" id="JAHHHN010000007">
    <property type="protein sequence ID" value="MBW4562311.1"/>
    <property type="molecule type" value="Genomic_DNA"/>
</dbReference>
<evidence type="ECO:0000313" key="1">
    <source>
        <dbReference type="EMBL" id="MBW4562311.1"/>
    </source>
</evidence>
<accession>A0A951Q047</accession>
<comment type="caution">
    <text evidence="1">The sequence shown here is derived from an EMBL/GenBank/DDBJ whole genome shotgun (WGS) entry which is preliminary data.</text>
</comment>
<organism evidence="1 2">
    <name type="scientific">Mojavia pulchra JT2-VF2</name>
    <dbReference type="NCBI Taxonomy" id="287848"/>
    <lineage>
        <taxon>Bacteria</taxon>
        <taxon>Bacillati</taxon>
        <taxon>Cyanobacteriota</taxon>
        <taxon>Cyanophyceae</taxon>
        <taxon>Nostocales</taxon>
        <taxon>Nostocaceae</taxon>
    </lineage>
</organism>
<sequence>MKRLRWMALCLISLIVVLWLGSCSTPSTQVVALNFVAAGMMRGALEEIDALYQQEHPNVVLNYTFAGTRVAKAATERGEPFDGILFAEKP</sequence>
<reference evidence="1" key="2">
    <citation type="journal article" date="2022" name="Microbiol. Resour. Announc.">
        <title>Metagenome Sequencing to Explore Phylogenomics of Terrestrial Cyanobacteria.</title>
        <authorList>
            <person name="Ward R.D."/>
            <person name="Stajich J.E."/>
            <person name="Johansen J.R."/>
            <person name="Huntemann M."/>
            <person name="Clum A."/>
            <person name="Foster B."/>
            <person name="Foster B."/>
            <person name="Roux S."/>
            <person name="Palaniappan K."/>
            <person name="Varghese N."/>
            <person name="Mukherjee S."/>
            <person name="Reddy T.B.K."/>
            <person name="Daum C."/>
            <person name="Copeland A."/>
            <person name="Chen I.A."/>
            <person name="Ivanova N.N."/>
            <person name="Kyrpides N.C."/>
            <person name="Shapiro N."/>
            <person name="Eloe-Fadrosh E.A."/>
            <person name="Pietrasiak N."/>
        </authorList>
    </citation>
    <scope>NUCLEOTIDE SEQUENCE</scope>
    <source>
        <strain evidence="1">JT2-VF2</strain>
    </source>
</reference>
<reference evidence="1" key="1">
    <citation type="submission" date="2021-05" db="EMBL/GenBank/DDBJ databases">
        <authorList>
            <person name="Pietrasiak N."/>
            <person name="Ward R."/>
            <person name="Stajich J.E."/>
            <person name="Kurbessoian T."/>
        </authorList>
    </citation>
    <scope>NUCLEOTIDE SEQUENCE</scope>
    <source>
        <strain evidence="1">JT2-VF2</strain>
    </source>
</reference>
<dbReference type="Proteomes" id="UP000715781">
    <property type="component" value="Unassembled WGS sequence"/>
</dbReference>
<name>A0A951Q047_9NOST</name>
<dbReference type="SUPFAM" id="SSF53850">
    <property type="entry name" value="Periplasmic binding protein-like II"/>
    <property type="match status" value="1"/>
</dbReference>